<name>A0A1S8WZ33_OPIVI</name>
<dbReference type="Proteomes" id="UP000243686">
    <property type="component" value="Unassembled WGS sequence"/>
</dbReference>
<dbReference type="PANTHER" id="PTHR12832:SF11">
    <property type="entry name" value="LD23868P"/>
    <property type="match status" value="1"/>
</dbReference>
<gene>
    <name evidence="2" type="ORF">X801_04457</name>
</gene>
<dbReference type="InterPro" id="IPR008862">
    <property type="entry name" value="Tcp11"/>
</dbReference>
<keyword evidence="3" id="KW-1185">Reference proteome</keyword>
<protein>
    <submittedName>
        <fullName evidence="2">Uncharacterized protein</fullName>
    </submittedName>
</protein>
<evidence type="ECO:0000313" key="3">
    <source>
        <dbReference type="Proteomes" id="UP000243686"/>
    </source>
</evidence>
<dbReference type="Pfam" id="PF05794">
    <property type="entry name" value="Tcp11"/>
    <property type="match status" value="1"/>
</dbReference>
<dbReference type="EMBL" id="KV893124">
    <property type="protein sequence ID" value="OON19676.1"/>
    <property type="molecule type" value="Genomic_DNA"/>
</dbReference>
<evidence type="ECO:0000313" key="2">
    <source>
        <dbReference type="EMBL" id="OON19676.1"/>
    </source>
</evidence>
<dbReference type="AlphaFoldDB" id="A0A1S8WZ33"/>
<dbReference type="PANTHER" id="PTHR12832">
    <property type="entry name" value="TESTIS-SPECIFIC PROTEIN PBS13 T-COMPLEX 11"/>
    <property type="match status" value="1"/>
</dbReference>
<dbReference type="GO" id="GO:0007165">
    <property type="term" value="P:signal transduction"/>
    <property type="evidence" value="ECO:0007669"/>
    <property type="project" value="TreeGrafter"/>
</dbReference>
<comment type="similarity">
    <text evidence="1">Belongs to the TCP11 family.</text>
</comment>
<accession>A0A1S8WZ33</accession>
<organism evidence="2 3">
    <name type="scientific">Opisthorchis viverrini</name>
    <name type="common">Southeast Asian liver fluke</name>
    <dbReference type="NCBI Taxonomy" id="6198"/>
    <lineage>
        <taxon>Eukaryota</taxon>
        <taxon>Metazoa</taxon>
        <taxon>Spiralia</taxon>
        <taxon>Lophotrochozoa</taxon>
        <taxon>Platyhelminthes</taxon>
        <taxon>Trematoda</taxon>
        <taxon>Digenea</taxon>
        <taxon>Opisthorchiida</taxon>
        <taxon>Opisthorchiata</taxon>
        <taxon>Opisthorchiidae</taxon>
        <taxon>Opisthorchis</taxon>
    </lineage>
</organism>
<reference evidence="2 3" key="1">
    <citation type="submission" date="2015-03" db="EMBL/GenBank/DDBJ databases">
        <title>Draft genome of the nematode, Opisthorchis viverrini.</title>
        <authorList>
            <person name="Mitreva M."/>
        </authorList>
    </citation>
    <scope>NUCLEOTIDE SEQUENCE [LARGE SCALE GENOMIC DNA]</scope>
    <source>
        <strain evidence="2">Khon Kaen</strain>
    </source>
</reference>
<evidence type="ECO:0000256" key="1">
    <source>
        <dbReference type="ARBA" id="ARBA00010954"/>
    </source>
</evidence>
<proteinExistence type="inferred from homology"/>
<sequence>MDKLSFAVLNDIQRRFSNVNAKSSLTPHSRGLMENTGLYHQLSQMEYNGNAFILLEKMHMDLANFTIAQMRPYIRQQAVQYERSKFATFLDAQKDCIQKVQNGPHR</sequence>